<protein>
    <submittedName>
        <fullName evidence="5">Sugar ABC transporter substrate-binding protein</fullName>
    </submittedName>
</protein>
<organism evidence="5 6">
    <name type="scientific">Kibdelosporangium aridum</name>
    <dbReference type="NCBI Taxonomy" id="2030"/>
    <lineage>
        <taxon>Bacteria</taxon>
        <taxon>Bacillati</taxon>
        <taxon>Actinomycetota</taxon>
        <taxon>Actinomycetes</taxon>
        <taxon>Pseudonocardiales</taxon>
        <taxon>Pseudonocardiaceae</taxon>
        <taxon>Kibdelosporangium</taxon>
    </lineage>
</organism>
<dbReference type="GO" id="GO:0030246">
    <property type="term" value="F:carbohydrate binding"/>
    <property type="evidence" value="ECO:0007669"/>
    <property type="project" value="UniProtKB-ARBA"/>
</dbReference>
<comment type="caution">
    <text evidence="5">The sequence shown here is derived from an EMBL/GenBank/DDBJ whole genome shotgun (WGS) entry which is preliminary data.</text>
</comment>
<evidence type="ECO:0000259" key="4">
    <source>
        <dbReference type="Pfam" id="PF13407"/>
    </source>
</evidence>
<reference evidence="5 6" key="1">
    <citation type="submission" date="2018-05" db="EMBL/GenBank/DDBJ databases">
        <title>Evolution of GPA BGCs.</title>
        <authorList>
            <person name="Waglechner N."/>
            <person name="Wright G.D."/>
        </authorList>
    </citation>
    <scope>NUCLEOTIDE SEQUENCE [LARGE SCALE GENOMIC DNA]</scope>
    <source>
        <strain evidence="5 6">A82846</strain>
    </source>
</reference>
<dbReference type="PANTHER" id="PTHR46847:SF1">
    <property type="entry name" value="D-ALLOSE-BINDING PERIPLASMIC PROTEIN-RELATED"/>
    <property type="match status" value="1"/>
</dbReference>
<dbReference type="InterPro" id="IPR025997">
    <property type="entry name" value="SBP_2_dom"/>
</dbReference>
<feature type="domain" description="Periplasmic binding protein" evidence="4">
    <location>
        <begin position="37"/>
        <end position="290"/>
    </location>
</feature>
<evidence type="ECO:0000256" key="3">
    <source>
        <dbReference type="ARBA" id="ARBA00022729"/>
    </source>
</evidence>
<evidence type="ECO:0000256" key="1">
    <source>
        <dbReference type="ARBA" id="ARBA00004196"/>
    </source>
</evidence>
<keyword evidence="3" id="KW-0732">Signal</keyword>
<dbReference type="OrthoDB" id="9800520at2"/>
<comment type="subcellular location">
    <subcellularLocation>
        <location evidence="1">Cell envelope</location>
    </subcellularLocation>
</comment>
<gene>
    <name evidence="5" type="ORF">DMH04_24250</name>
</gene>
<dbReference type="Gene3D" id="3.40.50.2300">
    <property type="match status" value="2"/>
</dbReference>
<dbReference type="GO" id="GO:0030313">
    <property type="term" value="C:cell envelope"/>
    <property type="evidence" value="ECO:0007669"/>
    <property type="project" value="UniProtKB-SubCell"/>
</dbReference>
<dbReference type="CDD" id="cd20007">
    <property type="entry name" value="PBP1_ABC_sugar_binding-like"/>
    <property type="match status" value="1"/>
</dbReference>
<evidence type="ECO:0000313" key="6">
    <source>
        <dbReference type="Proteomes" id="UP000287547"/>
    </source>
</evidence>
<name>A0A428Z751_KIBAR</name>
<sequence>MRTKLIALSAVTLALAIGINGCGNTEEGASTRPKMTLIVGNEGDDFYKAMECGAKAAANRLGVELDLQGPRAFDTSLQVQIVNSVAAKRPAAVLIAPTDDTALYPPLKQIHAAGTKIVTVDTTLKNKDIVAAAVGSDYVQLGAAAARRLNTLVNGQGKILVIASPPGVTTSDLSRQGLTDALTRYPGLQLVPTQFSGGDAAKSASLVAATLSVHPDLAAVFTLNGGDAQGVVTALREAGKQDRVKFISGDAQPFQVDQLKKGEVAELLLHKPFEIGEKGVEQALAAVKGQPVQPESTTSIVMATAANVDEPGVAKYLYRPC</sequence>
<dbReference type="Proteomes" id="UP000287547">
    <property type="component" value="Unassembled WGS sequence"/>
</dbReference>
<dbReference type="RefSeq" id="WP_037273159.1">
    <property type="nucleotide sequence ID" value="NZ_QHKI01000020.1"/>
</dbReference>
<dbReference type="EMBL" id="QHKI01000020">
    <property type="protein sequence ID" value="RSM83238.1"/>
    <property type="molecule type" value="Genomic_DNA"/>
</dbReference>
<accession>A0A428Z751</accession>
<dbReference type="AlphaFoldDB" id="A0A428Z751"/>
<comment type="similarity">
    <text evidence="2">Belongs to the bacterial solute-binding protein 2 family.</text>
</comment>
<proteinExistence type="inferred from homology"/>
<evidence type="ECO:0000256" key="2">
    <source>
        <dbReference type="ARBA" id="ARBA00007639"/>
    </source>
</evidence>
<evidence type="ECO:0000313" key="5">
    <source>
        <dbReference type="EMBL" id="RSM83238.1"/>
    </source>
</evidence>
<dbReference type="Pfam" id="PF13407">
    <property type="entry name" value="Peripla_BP_4"/>
    <property type="match status" value="1"/>
</dbReference>
<dbReference type="InterPro" id="IPR028082">
    <property type="entry name" value="Peripla_BP_I"/>
</dbReference>
<dbReference type="PANTHER" id="PTHR46847">
    <property type="entry name" value="D-ALLOSE-BINDING PERIPLASMIC PROTEIN-RELATED"/>
    <property type="match status" value="1"/>
</dbReference>
<dbReference type="SUPFAM" id="SSF53822">
    <property type="entry name" value="Periplasmic binding protein-like I"/>
    <property type="match status" value="1"/>
</dbReference>